<proteinExistence type="predicted"/>
<dbReference type="InterPro" id="IPR013087">
    <property type="entry name" value="Znf_C2H2_type"/>
</dbReference>
<dbReference type="OrthoDB" id="10056939at2759"/>
<feature type="region of interest" description="Disordered" evidence="1">
    <location>
        <begin position="146"/>
        <end position="169"/>
    </location>
</feature>
<organism evidence="3 4">
    <name type="scientific">Lentithecium fluviatile CBS 122367</name>
    <dbReference type="NCBI Taxonomy" id="1168545"/>
    <lineage>
        <taxon>Eukaryota</taxon>
        <taxon>Fungi</taxon>
        <taxon>Dikarya</taxon>
        <taxon>Ascomycota</taxon>
        <taxon>Pezizomycotina</taxon>
        <taxon>Dothideomycetes</taxon>
        <taxon>Pleosporomycetidae</taxon>
        <taxon>Pleosporales</taxon>
        <taxon>Massarineae</taxon>
        <taxon>Lentitheciaceae</taxon>
        <taxon>Lentithecium</taxon>
    </lineage>
</organism>
<evidence type="ECO:0000259" key="2">
    <source>
        <dbReference type="SMART" id="SM00355"/>
    </source>
</evidence>
<name>A0A6G1JJX9_9PLEO</name>
<feature type="compositionally biased region" description="Polar residues" evidence="1">
    <location>
        <begin position="31"/>
        <end position="41"/>
    </location>
</feature>
<dbReference type="Gene3D" id="3.30.160.60">
    <property type="entry name" value="Classic Zinc Finger"/>
    <property type="match status" value="1"/>
</dbReference>
<protein>
    <recommendedName>
        <fullName evidence="2">C2H2-type domain-containing protein</fullName>
    </recommendedName>
</protein>
<keyword evidence="4" id="KW-1185">Reference proteome</keyword>
<feature type="compositionally biased region" description="Basic and acidic residues" evidence="1">
    <location>
        <begin position="331"/>
        <end position="373"/>
    </location>
</feature>
<evidence type="ECO:0000313" key="4">
    <source>
        <dbReference type="Proteomes" id="UP000799291"/>
    </source>
</evidence>
<feature type="domain" description="C2H2-type" evidence="2">
    <location>
        <begin position="244"/>
        <end position="274"/>
    </location>
</feature>
<dbReference type="AlphaFoldDB" id="A0A6G1JJX9"/>
<reference evidence="3" key="1">
    <citation type="journal article" date="2020" name="Stud. Mycol.">
        <title>101 Dothideomycetes genomes: a test case for predicting lifestyles and emergence of pathogens.</title>
        <authorList>
            <person name="Haridas S."/>
            <person name="Albert R."/>
            <person name="Binder M."/>
            <person name="Bloem J."/>
            <person name="Labutti K."/>
            <person name="Salamov A."/>
            <person name="Andreopoulos B."/>
            <person name="Baker S."/>
            <person name="Barry K."/>
            <person name="Bills G."/>
            <person name="Bluhm B."/>
            <person name="Cannon C."/>
            <person name="Castanera R."/>
            <person name="Culley D."/>
            <person name="Daum C."/>
            <person name="Ezra D."/>
            <person name="Gonzalez J."/>
            <person name="Henrissat B."/>
            <person name="Kuo A."/>
            <person name="Liang C."/>
            <person name="Lipzen A."/>
            <person name="Lutzoni F."/>
            <person name="Magnuson J."/>
            <person name="Mondo S."/>
            <person name="Nolan M."/>
            <person name="Ohm R."/>
            <person name="Pangilinan J."/>
            <person name="Park H.-J."/>
            <person name="Ramirez L."/>
            <person name="Alfaro M."/>
            <person name="Sun H."/>
            <person name="Tritt A."/>
            <person name="Yoshinaga Y."/>
            <person name="Zwiers L.-H."/>
            <person name="Turgeon B."/>
            <person name="Goodwin S."/>
            <person name="Spatafora J."/>
            <person name="Crous P."/>
            <person name="Grigoriev I."/>
        </authorList>
    </citation>
    <scope>NUCLEOTIDE SEQUENCE</scope>
    <source>
        <strain evidence="3">CBS 122367</strain>
    </source>
</reference>
<gene>
    <name evidence="3" type="ORF">K458DRAFT_63961</name>
</gene>
<dbReference type="EMBL" id="MU005570">
    <property type="protein sequence ID" value="KAF2690862.1"/>
    <property type="molecule type" value="Genomic_DNA"/>
</dbReference>
<feature type="region of interest" description="Disordered" evidence="1">
    <location>
        <begin position="323"/>
        <end position="373"/>
    </location>
</feature>
<accession>A0A6G1JJX9</accession>
<evidence type="ECO:0000313" key="3">
    <source>
        <dbReference type="EMBL" id="KAF2690862.1"/>
    </source>
</evidence>
<dbReference type="Proteomes" id="UP000799291">
    <property type="component" value="Unassembled WGS sequence"/>
</dbReference>
<feature type="domain" description="C2H2-type" evidence="2">
    <location>
        <begin position="215"/>
        <end position="238"/>
    </location>
</feature>
<dbReference type="SMART" id="SM00355">
    <property type="entry name" value="ZnF_C2H2"/>
    <property type="match status" value="3"/>
</dbReference>
<evidence type="ECO:0000256" key="1">
    <source>
        <dbReference type="SAM" id="MobiDB-lite"/>
    </source>
</evidence>
<feature type="domain" description="C2H2-type" evidence="2">
    <location>
        <begin position="296"/>
        <end position="318"/>
    </location>
</feature>
<feature type="region of interest" description="Disordered" evidence="1">
    <location>
        <begin position="1"/>
        <end position="64"/>
    </location>
</feature>
<feature type="compositionally biased region" description="Polar residues" evidence="1">
    <location>
        <begin position="147"/>
        <end position="161"/>
    </location>
</feature>
<sequence>METQSQNVGGRNLALPSPTGKRNHDVLVTGSVDSNDQSPRSPKSARLGIIHGTDNKPINMDDTADHSSTVGNLTAQMSCPLPYRKFNTGTLTDRQKVFIQQWHQNFAASFVDPSPASESINALATLVQSPPQPIRDYLDTEYGPLQRASTTTQSPPLSQPSGYDERAHSRASYTLREANHHLPPDTLALVEKYVSSCRRRRAQKDGRRSVNEGPLECTYGCGYRTKRAFDWRRHEETHEPQELWLCHLCRQNGEHNPFLVNRKDKFLRHVKDAHKKWEPETVLDMSRVDFQADFDPRCRKCPEVSRTWDDRCRHVLSHYEDGLLSGGRQGRGGERDGKGKEGMVEQECGDLRVRTPSREHGDEQSNTAEDKGG</sequence>